<gene>
    <name evidence="1" type="ORF">ACN38_g10931</name>
</gene>
<evidence type="ECO:0000313" key="2">
    <source>
        <dbReference type="Proteomes" id="UP000037696"/>
    </source>
</evidence>
<name>A0A0M9WB69_9EURO</name>
<feature type="non-terminal residue" evidence="1">
    <location>
        <position position="1"/>
    </location>
</feature>
<comment type="caution">
    <text evidence="1">The sequence shown here is derived from an EMBL/GenBank/DDBJ whole genome shotgun (WGS) entry which is preliminary data.</text>
</comment>
<dbReference type="AlphaFoldDB" id="A0A0M9WB69"/>
<protein>
    <submittedName>
        <fullName evidence="1">Uncharacterized protein</fullName>
    </submittedName>
</protein>
<dbReference type="EMBL" id="LHQQ01000262">
    <property type="protein sequence ID" value="KOS38262.1"/>
    <property type="molecule type" value="Genomic_DNA"/>
</dbReference>
<evidence type="ECO:0000313" key="1">
    <source>
        <dbReference type="EMBL" id="KOS38262.1"/>
    </source>
</evidence>
<reference evidence="1 2" key="1">
    <citation type="submission" date="2015-08" db="EMBL/GenBank/DDBJ databases">
        <title>Genome sequencing of Penicillium nordicum.</title>
        <authorList>
            <person name="Nguyen H.D."/>
            <person name="Seifert K.A."/>
        </authorList>
    </citation>
    <scope>NUCLEOTIDE SEQUENCE [LARGE SCALE GENOMIC DNA]</scope>
    <source>
        <strain evidence="1 2">DAOMC 185683</strain>
    </source>
</reference>
<keyword evidence="2" id="KW-1185">Reference proteome</keyword>
<sequence length="70" mass="7169">RGSGGGRHGGWDSLSPGDLHRLVTVDAPLLLGSAVSTGRVIDGHFGDGLCSGMCWGTAGKRIRSKGTNLH</sequence>
<proteinExistence type="predicted"/>
<accession>A0A0M9WB69</accession>
<organism evidence="1 2">
    <name type="scientific">Penicillium nordicum</name>
    <dbReference type="NCBI Taxonomy" id="229535"/>
    <lineage>
        <taxon>Eukaryota</taxon>
        <taxon>Fungi</taxon>
        <taxon>Dikarya</taxon>
        <taxon>Ascomycota</taxon>
        <taxon>Pezizomycotina</taxon>
        <taxon>Eurotiomycetes</taxon>
        <taxon>Eurotiomycetidae</taxon>
        <taxon>Eurotiales</taxon>
        <taxon>Aspergillaceae</taxon>
        <taxon>Penicillium</taxon>
    </lineage>
</organism>
<dbReference type="Proteomes" id="UP000037696">
    <property type="component" value="Unassembled WGS sequence"/>
</dbReference>